<dbReference type="PANTHER" id="PTHR30023">
    <property type="entry name" value="D-ALANYL-D-ALANINE CARBOXYPEPTIDASE"/>
    <property type="match status" value="1"/>
</dbReference>
<keyword evidence="2 4" id="KW-0378">Hydrolase</keyword>
<dbReference type="RefSeq" id="WP_264281065.1">
    <property type="nucleotide sequence ID" value="NZ_CP107006.1"/>
</dbReference>
<dbReference type="GO" id="GO:0009002">
    <property type="term" value="F:serine-type D-Ala-D-Ala carboxypeptidase activity"/>
    <property type="evidence" value="ECO:0007669"/>
    <property type="project" value="UniProtKB-EC"/>
</dbReference>
<dbReference type="EMBL" id="CP107006">
    <property type="protein sequence ID" value="UYQ92884.1"/>
    <property type="molecule type" value="Genomic_DNA"/>
</dbReference>
<proteinExistence type="inferred from homology"/>
<dbReference type="InterPro" id="IPR000667">
    <property type="entry name" value="Peptidase_S13"/>
</dbReference>
<dbReference type="Pfam" id="PF02113">
    <property type="entry name" value="Peptidase_S13"/>
    <property type="match status" value="2"/>
</dbReference>
<evidence type="ECO:0000256" key="2">
    <source>
        <dbReference type="ARBA" id="ARBA00022801"/>
    </source>
</evidence>
<gene>
    <name evidence="4" type="ORF">MKQ68_22650</name>
</gene>
<reference evidence="4" key="1">
    <citation type="submission" date="2022-10" db="EMBL/GenBank/DDBJ databases">
        <title>Chitinophaga sp. nov., isolated from soil.</title>
        <authorList>
            <person name="Jeon C.O."/>
        </authorList>
    </citation>
    <scope>NUCLEOTIDE SEQUENCE</scope>
    <source>
        <strain evidence="4">R8</strain>
    </source>
</reference>
<dbReference type="SUPFAM" id="SSF56601">
    <property type="entry name" value="beta-lactamase/transpeptidase-like"/>
    <property type="match status" value="1"/>
</dbReference>
<evidence type="ECO:0000256" key="1">
    <source>
        <dbReference type="ARBA" id="ARBA00006096"/>
    </source>
</evidence>
<dbReference type="InterPro" id="IPR012338">
    <property type="entry name" value="Beta-lactam/transpept-like"/>
</dbReference>
<dbReference type="PANTHER" id="PTHR30023:SF0">
    <property type="entry name" value="PENICILLIN-SENSITIVE CARBOXYPEPTIDASE A"/>
    <property type="match status" value="1"/>
</dbReference>
<keyword evidence="3" id="KW-0732">Signal</keyword>
<feature type="chain" id="PRO_5045818677" evidence="3">
    <location>
        <begin position="22"/>
        <end position="438"/>
    </location>
</feature>
<dbReference type="Proteomes" id="UP001162741">
    <property type="component" value="Chromosome"/>
</dbReference>
<sequence length="438" mass="49851">MSFRFYLPAILLTFNIINLHAQTKQMQSWANEMLQSPALKNAHTGVAIYDPATGKYLYQYQPDKFFVPASNTKILTLFTGLSFLGDSLPSIRYAENDTAVFIQGMGDPSFLYPDFTYQPAFDYLAKTNKRIILLPAVNENERYGPGWGWGDYADYYQPERNEFPLYGNVAWINYDKRGYSVHPSYFHHPEYFSLQPTPNAGAPVAGREERRNFFYLNYRPGDTSRLEGEVPYITGQLKDIALRLQDTLAKPVAIGDTWPKGVAVRTLYSQPTDSLLQPMMHRSDNFFAEQILMMVSAKLHDTISSRRVIDDILSTSLKDLPDTPQWVDGSGLSRFDLFTPRDFTMILEKMYKAYPKERLFPLFASGGKGTLRAYFREHPGTVFAKTGTLNGVVALSGYLLTAKGKTLIFSILVNNHHNTSTNVRRATEKFLMNVRANY</sequence>
<evidence type="ECO:0000256" key="3">
    <source>
        <dbReference type="SAM" id="SignalP"/>
    </source>
</evidence>
<dbReference type="PRINTS" id="PR00922">
    <property type="entry name" value="DADACBPTASE3"/>
</dbReference>
<name>A0ABY6IZP0_9BACT</name>
<comment type="similarity">
    <text evidence="1">Belongs to the peptidase S13 family.</text>
</comment>
<dbReference type="Gene3D" id="3.40.710.10">
    <property type="entry name" value="DD-peptidase/beta-lactamase superfamily"/>
    <property type="match status" value="2"/>
</dbReference>
<dbReference type="EC" id="3.4.16.4" evidence="4"/>
<accession>A0ABY6IZP0</accession>
<evidence type="ECO:0000313" key="5">
    <source>
        <dbReference type="Proteomes" id="UP001162741"/>
    </source>
</evidence>
<keyword evidence="5" id="KW-1185">Reference proteome</keyword>
<keyword evidence="4" id="KW-0121">Carboxypeptidase</keyword>
<keyword evidence="4" id="KW-0645">Protease</keyword>
<organism evidence="4 5">
    <name type="scientific">Chitinophaga horti</name>
    <dbReference type="NCBI Taxonomy" id="2920382"/>
    <lineage>
        <taxon>Bacteria</taxon>
        <taxon>Pseudomonadati</taxon>
        <taxon>Bacteroidota</taxon>
        <taxon>Chitinophagia</taxon>
        <taxon>Chitinophagales</taxon>
        <taxon>Chitinophagaceae</taxon>
        <taxon>Chitinophaga</taxon>
    </lineage>
</organism>
<feature type="signal peptide" evidence="3">
    <location>
        <begin position="1"/>
        <end position="21"/>
    </location>
</feature>
<protein>
    <submittedName>
        <fullName evidence="4">D-alanyl-D-alanine carboxypeptidase</fullName>
        <ecNumber evidence="4">3.4.16.4</ecNumber>
    </submittedName>
</protein>
<evidence type="ECO:0000313" key="4">
    <source>
        <dbReference type="EMBL" id="UYQ92884.1"/>
    </source>
</evidence>